<name>A0ACC1WQL3_MELAZ</name>
<evidence type="ECO:0000313" key="2">
    <source>
        <dbReference type="Proteomes" id="UP001164539"/>
    </source>
</evidence>
<protein>
    <submittedName>
        <fullName evidence="1">DUF688 domain-containing protein</fullName>
    </submittedName>
</protein>
<keyword evidence="2" id="KW-1185">Reference proteome</keyword>
<accession>A0ACC1WQL3</accession>
<organism evidence="1 2">
    <name type="scientific">Melia azedarach</name>
    <name type="common">Chinaberry tree</name>
    <dbReference type="NCBI Taxonomy" id="155640"/>
    <lineage>
        <taxon>Eukaryota</taxon>
        <taxon>Viridiplantae</taxon>
        <taxon>Streptophyta</taxon>
        <taxon>Embryophyta</taxon>
        <taxon>Tracheophyta</taxon>
        <taxon>Spermatophyta</taxon>
        <taxon>Magnoliopsida</taxon>
        <taxon>eudicotyledons</taxon>
        <taxon>Gunneridae</taxon>
        <taxon>Pentapetalae</taxon>
        <taxon>rosids</taxon>
        <taxon>malvids</taxon>
        <taxon>Sapindales</taxon>
        <taxon>Meliaceae</taxon>
        <taxon>Melia</taxon>
    </lineage>
</organism>
<dbReference type="Proteomes" id="UP001164539">
    <property type="component" value="Chromosome 14"/>
</dbReference>
<sequence>MDSSATTSSLTGHTQIVDNSSFPATNKNNSSTSPPGRRRTPSFSSLSSLSSRSSSLGSLHFPQDSPLISPAATPLRFSGVPFSWEHFPGIPKKKESILKQQQRQLQLPLPPTSIPPSSKISHFSQEPRKKHYSAERDPFVAALVHCSKDDGGDDDEEDDQHQDRSSRNIFRVSRSISDRFGFVNLYTSCKKTCAVSESIVYLPARSSRTSYDLIRRRSR</sequence>
<gene>
    <name evidence="1" type="ORF">OWV82_024428</name>
</gene>
<proteinExistence type="predicted"/>
<comment type="caution">
    <text evidence="1">The sequence shown here is derived from an EMBL/GenBank/DDBJ whole genome shotgun (WGS) entry which is preliminary data.</text>
</comment>
<evidence type="ECO:0000313" key="1">
    <source>
        <dbReference type="EMBL" id="KAJ4701142.1"/>
    </source>
</evidence>
<dbReference type="EMBL" id="CM051407">
    <property type="protein sequence ID" value="KAJ4701142.1"/>
    <property type="molecule type" value="Genomic_DNA"/>
</dbReference>
<reference evidence="1 2" key="1">
    <citation type="journal article" date="2023" name="Science">
        <title>Complex scaffold remodeling in plant triterpene biosynthesis.</title>
        <authorList>
            <person name="De La Pena R."/>
            <person name="Hodgson H."/>
            <person name="Liu J.C."/>
            <person name="Stephenson M.J."/>
            <person name="Martin A.C."/>
            <person name="Owen C."/>
            <person name="Harkess A."/>
            <person name="Leebens-Mack J."/>
            <person name="Jimenez L.E."/>
            <person name="Osbourn A."/>
            <person name="Sattely E.S."/>
        </authorList>
    </citation>
    <scope>NUCLEOTIDE SEQUENCE [LARGE SCALE GENOMIC DNA]</scope>
    <source>
        <strain evidence="2">cv. JPN11</strain>
        <tissue evidence="1">Leaf</tissue>
    </source>
</reference>